<dbReference type="Proteomes" id="UP001472866">
    <property type="component" value="Chromosome 13"/>
</dbReference>
<feature type="domain" description="F-box" evidence="2">
    <location>
        <begin position="69"/>
        <end position="101"/>
    </location>
</feature>
<evidence type="ECO:0000313" key="3">
    <source>
        <dbReference type="EMBL" id="WZN65912.1"/>
    </source>
</evidence>
<keyword evidence="4" id="KW-1185">Reference proteome</keyword>
<name>A0AAX4PJ47_9CHLO</name>
<evidence type="ECO:0000259" key="2">
    <source>
        <dbReference type="Pfam" id="PF12937"/>
    </source>
</evidence>
<dbReference type="Pfam" id="PF12937">
    <property type="entry name" value="F-box-like"/>
    <property type="match status" value="1"/>
</dbReference>
<dbReference type="AlphaFoldDB" id="A0AAX4PJ47"/>
<dbReference type="InterPro" id="IPR052050">
    <property type="entry name" value="SecEffector_AnkRepeat"/>
</dbReference>
<dbReference type="PANTHER" id="PTHR46586">
    <property type="entry name" value="ANKYRIN REPEAT-CONTAINING PROTEIN"/>
    <property type="match status" value="1"/>
</dbReference>
<dbReference type="EMBL" id="CP151513">
    <property type="protein sequence ID" value="WZN65912.1"/>
    <property type="molecule type" value="Genomic_DNA"/>
</dbReference>
<gene>
    <name evidence="3" type="ORF">HKI87_13g74740</name>
</gene>
<dbReference type="SUPFAM" id="SSF140860">
    <property type="entry name" value="Pseudo ankyrin repeat-like"/>
    <property type="match status" value="1"/>
</dbReference>
<dbReference type="SUPFAM" id="SSF81383">
    <property type="entry name" value="F-box domain"/>
    <property type="match status" value="1"/>
</dbReference>
<dbReference type="CDD" id="cd09917">
    <property type="entry name" value="F-box_SF"/>
    <property type="match status" value="1"/>
</dbReference>
<dbReference type="Gene3D" id="1.25.40.20">
    <property type="entry name" value="Ankyrin repeat-containing domain"/>
    <property type="match status" value="1"/>
</dbReference>
<feature type="region of interest" description="Disordered" evidence="1">
    <location>
        <begin position="1"/>
        <end position="24"/>
    </location>
</feature>
<dbReference type="PANTHER" id="PTHR46586:SF3">
    <property type="entry name" value="ANKYRIN REPEAT-CONTAINING PROTEIN"/>
    <property type="match status" value="1"/>
</dbReference>
<dbReference type="InterPro" id="IPR001810">
    <property type="entry name" value="F-box_dom"/>
</dbReference>
<proteinExistence type="predicted"/>
<accession>A0AAX4PJ47</accession>
<dbReference type="InterPro" id="IPR036047">
    <property type="entry name" value="F-box-like_dom_sf"/>
</dbReference>
<reference evidence="3 4" key="1">
    <citation type="submission" date="2024-03" db="EMBL/GenBank/DDBJ databases">
        <title>Complete genome sequence of the green alga Chloropicon roscoffensis RCC1871.</title>
        <authorList>
            <person name="Lemieux C."/>
            <person name="Pombert J.-F."/>
            <person name="Otis C."/>
            <person name="Turmel M."/>
        </authorList>
    </citation>
    <scope>NUCLEOTIDE SEQUENCE [LARGE SCALE GENOMIC DNA]</scope>
    <source>
        <strain evidence="3 4">RCC1871</strain>
    </source>
</reference>
<evidence type="ECO:0000313" key="4">
    <source>
        <dbReference type="Proteomes" id="UP001472866"/>
    </source>
</evidence>
<organism evidence="3 4">
    <name type="scientific">Chloropicon roscoffensis</name>
    <dbReference type="NCBI Taxonomy" id="1461544"/>
    <lineage>
        <taxon>Eukaryota</taxon>
        <taxon>Viridiplantae</taxon>
        <taxon>Chlorophyta</taxon>
        <taxon>Chloropicophyceae</taxon>
        <taxon>Chloropicales</taxon>
        <taxon>Chloropicaceae</taxon>
        <taxon>Chloropicon</taxon>
    </lineage>
</organism>
<evidence type="ECO:0000256" key="1">
    <source>
        <dbReference type="SAM" id="MobiDB-lite"/>
    </source>
</evidence>
<dbReference type="InterPro" id="IPR036770">
    <property type="entry name" value="Ankyrin_rpt-contain_sf"/>
</dbReference>
<protein>
    <submittedName>
        <fullName evidence="3">Ankyrin repeat protein</fullName>
    </submittedName>
</protein>
<dbReference type="SUPFAM" id="SSF48403">
    <property type="entry name" value="Ankyrin repeat"/>
    <property type="match status" value="1"/>
</dbReference>
<sequence length="409" mass="46778">MVAGAAEPSAKRAKVDEADEEEDPLVRRKEEVVRLLERASAKGKGNARAKKELSALCADFEAKNDKLLGRLPPELWQKIVDEYLHPNDLLALAMTCRFFREKQKDLGKKVETNLNMYRLHKLLETGKVTPHTLGWFQWVCDNWEILPGYEWISKKVQGAVYEGDLLNYAAFQGSVEILSWLLEEKGWELNRETSGWAGMGGSVEILEYLNFITTKGRVEFNEYACYGAARRGHVEALKYLRGLDPPCPWNEMICAFAALGGHLEVLKWARSQDPPCPWSGWTCKDAAKGGHLDILKWVRSQNPPCPWSETTCSQAAEEGRLDVLKWLRSQAPPCPWDWRTCSEAATGGHLEVLKWLRSQDPPCPWSRSGCREVASERDRQHIVDWIDQQEDESDEEYWGYSDNDSDIYW</sequence>